<keyword evidence="1" id="KW-0732">Signal</keyword>
<evidence type="ECO:0008006" key="4">
    <source>
        <dbReference type="Google" id="ProtNLM"/>
    </source>
</evidence>
<organism evidence="2 3">
    <name type="scientific">Flavobacterium suaedae</name>
    <dbReference type="NCBI Taxonomy" id="1767027"/>
    <lineage>
        <taxon>Bacteria</taxon>
        <taxon>Pseudomonadati</taxon>
        <taxon>Bacteroidota</taxon>
        <taxon>Flavobacteriia</taxon>
        <taxon>Flavobacteriales</taxon>
        <taxon>Flavobacteriaceae</taxon>
        <taxon>Flavobacterium</taxon>
    </lineage>
</organism>
<sequence length="349" mass="38349">MKKFILLFILTIYYTSSAQTPIYVDDQVSSIQVTNLTTGENNLDFRGYSVINLNVKAGGANFGYTPNPSQSPKVNIKLFVRKNGDSPIMIASEYNVPVITSLGGLYSSAYKTFNVSLNLYDYQNGGVMYCIVENAYGATYSFLSREHEITNCPYVQPPTNITATPYSYGYTINFSPQGGCLMEYVDLVTGNSGTTTIASSNAQGGSNFFYYVPQSNAFKFRLKFYSSSCALFSNWVTVDPNGCSQNDYPTNLTVYSQCGSSSLPSVCGGVIQWTKPANTTAYQIEYLIFNSTGQSYTGTLTSTSSSKTLNQYTSSSNGPWMIKVRAKAQCVNGTWSDFSPWSQNFAWGN</sequence>
<gene>
    <name evidence="2" type="ORF">GCM10007424_20590</name>
</gene>
<comment type="caution">
    <text evidence="2">The sequence shown here is derived from an EMBL/GenBank/DDBJ whole genome shotgun (WGS) entry which is preliminary data.</text>
</comment>
<evidence type="ECO:0000313" key="3">
    <source>
        <dbReference type="Proteomes" id="UP000615760"/>
    </source>
</evidence>
<dbReference type="EMBL" id="BMJE01000005">
    <property type="protein sequence ID" value="GGB80359.1"/>
    <property type="molecule type" value="Genomic_DNA"/>
</dbReference>
<dbReference type="Gene3D" id="2.60.40.10">
    <property type="entry name" value="Immunoglobulins"/>
    <property type="match status" value="1"/>
</dbReference>
<accession>A0ABQ1JWH9</accession>
<dbReference type="InterPro" id="IPR013783">
    <property type="entry name" value="Ig-like_fold"/>
</dbReference>
<feature type="signal peptide" evidence="1">
    <location>
        <begin position="1"/>
        <end position="18"/>
    </location>
</feature>
<evidence type="ECO:0000313" key="2">
    <source>
        <dbReference type="EMBL" id="GGB80359.1"/>
    </source>
</evidence>
<keyword evidence="3" id="KW-1185">Reference proteome</keyword>
<evidence type="ECO:0000256" key="1">
    <source>
        <dbReference type="SAM" id="SignalP"/>
    </source>
</evidence>
<proteinExistence type="predicted"/>
<dbReference type="Proteomes" id="UP000615760">
    <property type="component" value="Unassembled WGS sequence"/>
</dbReference>
<protein>
    <recommendedName>
        <fullName evidence="4">Fibronectin type-III domain-containing protein</fullName>
    </recommendedName>
</protein>
<name>A0ABQ1JWH9_9FLAO</name>
<reference evidence="3" key="1">
    <citation type="journal article" date="2019" name="Int. J. Syst. Evol. Microbiol.">
        <title>The Global Catalogue of Microorganisms (GCM) 10K type strain sequencing project: providing services to taxonomists for standard genome sequencing and annotation.</title>
        <authorList>
            <consortium name="The Broad Institute Genomics Platform"/>
            <consortium name="The Broad Institute Genome Sequencing Center for Infectious Disease"/>
            <person name="Wu L."/>
            <person name="Ma J."/>
        </authorList>
    </citation>
    <scope>NUCLEOTIDE SEQUENCE [LARGE SCALE GENOMIC DNA]</scope>
    <source>
        <strain evidence="3">CGMCC 1.15461</strain>
    </source>
</reference>
<feature type="chain" id="PRO_5046650467" description="Fibronectin type-III domain-containing protein" evidence="1">
    <location>
        <begin position="19"/>
        <end position="349"/>
    </location>
</feature>
<dbReference type="RefSeq" id="WP_188621209.1">
    <property type="nucleotide sequence ID" value="NZ_BMJE01000005.1"/>
</dbReference>